<dbReference type="PANTHER" id="PTHR43449">
    <property type="entry name" value="NUCLEOTIDYLTRANSFERASE"/>
    <property type="match status" value="1"/>
</dbReference>
<dbReference type="RefSeq" id="WP_067560587.1">
    <property type="nucleotide sequence ID" value="NZ_LSUQ01000002.1"/>
</dbReference>
<sequence length="106" mass="12135">MVGNTDEIVRTGQEYSKLLQEIMQINSIWIFGSRIAGTEKSDSDLDIAVVSNEFETDFLTAFRKANRVLYNLETPFDIEIHGFYPREFEQDSGMAQNIQKHGLQVS</sequence>
<gene>
    <name evidence="2" type="ORF">AYW79_00935</name>
    <name evidence="3" type="ORF">B2M26_02305</name>
</gene>
<dbReference type="Proteomes" id="UP000077421">
    <property type="component" value="Unassembled WGS sequence"/>
</dbReference>
<dbReference type="EMBL" id="LSUQ01000002">
    <property type="protein sequence ID" value="OAG95267.1"/>
    <property type="molecule type" value="Genomic_DNA"/>
</dbReference>
<feature type="domain" description="Polymerase beta nucleotidyltransferase" evidence="1">
    <location>
        <begin position="16"/>
        <end position="78"/>
    </location>
</feature>
<evidence type="ECO:0000259" key="1">
    <source>
        <dbReference type="Pfam" id="PF18765"/>
    </source>
</evidence>
<proteinExistence type="predicted"/>
<evidence type="ECO:0000313" key="5">
    <source>
        <dbReference type="Proteomes" id="UP000190229"/>
    </source>
</evidence>
<reference evidence="2 4" key="1">
    <citation type="submission" date="2016-02" db="EMBL/GenBank/DDBJ databases">
        <title>Draft genome sequence of Acidibacillus ferrooxidans SLC66.</title>
        <authorList>
            <person name="Oliveira G."/>
            <person name="Nancucheo I."/>
            <person name="Dall'Agnol H."/>
            <person name="Johnson B."/>
            <person name="Oliveira R."/>
            <person name="Nunes G.L."/>
            <person name="Tzotzos G."/>
            <person name="Orellana S.C."/>
            <person name="Salim A.C."/>
            <person name="Araujo F.M."/>
        </authorList>
    </citation>
    <scope>NUCLEOTIDE SEQUENCE [LARGE SCALE GENOMIC DNA]</scope>
    <source>
        <strain evidence="2 4">SLC66</strain>
    </source>
</reference>
<evidence type="ECO:0000313" key="2">
    <source>
        <dbReference type="EMBL" id="OAG95267.1"/>
    </source>
</evidence>
<dbReference type="EMBL" id="MWPS01000005">
    <property type="protein sequence ID" value="OPG17188.1"/>
    <property type="molecule type" value="Genomic_DNA"/>
</dbReference>
<dbReference type="Proteomes" id="UP000190229">
    <property type="component" value="Unassembled WGS sequence"/>
</dbReference>
<accession>A0A162RV92</accession>
<keyword evidence="5" id="KW-1185">Reference proteome</keyword>
<dbReference type="OrthoDB" id="9816197at2"/>
<comment type="caution">
    <text evidence="2">The sequence shown here is derived from an EMBL/GenBank/DDBJ whole genome shotgun (WGS) entry which is preliminary data.</text>
</comment>
<protein>
    <recommendedName>
        <fullName evidence="1">Polymerase beta nucleotidyltransferase domain-containing protein</fullName>
    </recommendedName>
</protein>
<reference evidence="3 5" key="2">
    <citation type="submission" date="2017-02" db="EMBL/GenBank/DDBJ databases">
        <title>Draft genome of Acidibacillus ferrooxidans Huett2.</title>
        <authorList>
            <person name="Schopf S."/>
        </authorList>
    </citation>
    <scope>NUCLEOTIDE SEQUENCE [LARGE SCALE GENOMIC DNA]</scope>
    <source>
        <strain evidence="3 5">Huett2</strain>
    </source>
</reference>
<organism evidence="2 4">
    <name type="scientific">Ferroacidibacillus organovorans</name>
    <dbReference type="NCBI Taxonomy" id="1765683"/>
    <lineage>
        <taxon>Bacteria</taxon>
        <taxon>Bacillati</taxon>
        <taxon>Bacillota</taxon>
        <taxon>Bacilli</taxon>
        <taxon>Bacillales</taxon>
        <taxon>Alicyclobacillaceae</taxon>
        <taxon>Ferroacidibacillus</taxon>
    </lineage>
</organism>
<dbReference type="SUPFAM" id="SSF81301">
    <property type="entry name" value="Nucleotidyltransferase"/>
    <property type="match status" value="1"/>
</dbReference>
<evidence type="ECO:0000313" key="3">
    <source>
        <dbReference type="EMBL" id="OPG17188.1"/>
    </source>
</evidence>
<evidence type="ECO:0000313" key="4">
    <source>
        <dbReference type="Proteomes" id="UP000077421"/>
    </source>
</evidence>
<dbReference type="AlphaFoldDB" id="A0A162RV92"/>
<dbReference type="Gene3D" id="3.30.460.10">
    <property type="entry name" value="Beta Polymerase, domain 2"/>
    <property type="match status" value="1"/>
</dbReference>
<dbReference type="InterPro" id="IPR041633">
    <property type="entry name" value="Polbeta"/>
</dbReference>
<dbReference type="PANTHER" id="PTHR43449:SF3">
    <property type="entry name" value="POLYMERASE NUCLEOTIDYL TRANSFERASE DOMAIN-CONTAINING PROTEIN"/>
    <property type="match status" value="1"/>
</dbReference>
<dbReference type="Pfam" id="PF18765">
    <property type="entry name" value="Polbeta"/>
    <property type="match status" value="1"/>
</dbReference>
<name>A0A162RV92_9BACL</name>
<dbReference type="STRING" id="1765683.B2M26_02305"/>
<dbReference type="CDD" id="cd05403">
    <property type="entry name" value="NT_KNTase_like"/>
    <property type="match status" value="1"/>
</dbReference>
<dbReference type="InterPro" id="IPR043519">
    <property type="entry name" value="NT_sf"/>
</dbReference>